<dbReference type="OrthoDB" id="8956755at2759"/>
<keyword evidence="1" id="KW-0472">Membrane</keyword>
<dbReference type="KEGG" id="tng:GSTEN00009395G001"/>
<feature type="transmembrane region" description="Helical" evidence="1">
    <location>
        <begin position="12"/>
        <end position="32"/>
    </location>
</feature>
<evidence type="ECO:0000313" key="2">
    <source>
        <dbReference type="EMBL" id="CAF93646.1"/>
    </source>
</evidence>
<evidence type="ECO:0000256" key="1">
    <source>
        <dbReference type="SAM" id="Phobius"/>
    </source>
</evidence>
<keyword evidence="1" id="KW-1133">Transmembrane helix</keyword>
<proteinExistence type="predicted"/>
<reference evidence="2" key="1">
    <citation type="journal article" date="2004" name="Nature">
        <title>Genome duplication in the teleost fish Tetraodon nigroviridis reveals the early vertebrate proto-karyotype.</title>
        <authorList>
            <person name="Jaillon O."/>
            <person name="Aury J.-M."/>
            <person name="Brunet F."/>
            <person name="Petit J.-L."/>
            <person name="Stange-Thomann N."/>
            <person name="Mauceli E."/>
            <person name="Bouneau L."/>
            <person name="Fischer C."/>
            <person name="Ozouf-Costaz C."/>
            <person name="Bernot A."/>
            <person name="Nicaud S."/>
            <person name="Jaffe D."/>
            <person name="Fisher S."/>
            <person name="Lutfalla G."/>
            <person name="Dossat C."/>
            <person name="Segurens B."/>
            <person name="Dasilva C."/>
            <person name="Salanoubat M."/>
            <person name="Levy M."/>
            <person name="Boudet N."/>
            <person name="Castellano S."/>
            <person name="Anthouard V."/>
            <person name="Jubin C."/>
            <person name="Castelli V."/>
            <person name="Katinka M."/>
            <person name="Vacherie B."/>
            <person name="Biemont C."/>
            <person name="Skalli Z."/>
            <person name="Cattolico L."/>
            <person name="Poulain J."/>
            <person name="De Berardinis V."/>
            <person name="Cruaud C."/>
            <person name="Duprat S."/>
            <person name="Brottier P."/>
            <person name="Coutanceau J.-P."/>
            <person name="Gouzy J."/>
            <person name="Parra G."/>
            <person name="Lardier G."/>
            <person name="Chapple C."/>
            <person name="McKernan K.J."/>
            <person name="McEwan P."/>
            <person name="Bosak S."/>
            <person name="Kellis M."/>
            <person name="Volff J.-N."/>
            <person name="Guigo R."/>
            <person name="Zody M.C."/>
            <person name="Mesirov J."/>
            <person name="Lindblad-Toh K."/>
            <person name="Birren B."/>
            <person name="Nusbaum C."/>
            <person name="Kahn D."/>
            <person name="Robinson-Rechavi M."/>
            <person name="Laudet V."/>
            <person name="Schachter V."/>
            <person name="Quetier F."/>
            <person name="Saurin W."/>
            <person name="Scarpelli C."/>
            <person name="Wincker P."/>
            <person name="Lander E.S."/>
            <person name="Weissenbach J."/>
            <person name="Roest Crollius H."/>
        </authorList>
    </citation>
    <scope>NUCLEOTIDE SEQUENCE [LARGE SCALE GENOMIC DNA]</scope>
</reference>
<sequence length="77" mass="8357">MDRTAVVKVGAAASASVCALFGGVVLAQYIVAKKKRAGKKTRIIEMVSQNRHAALAEKDRGNREREELTFGIKVVRS</sequence>
<organism evidence="2">
    <name type="scientific">Tetraodon nigroviridis</name>
    <name type="common">Spotted green pufferfish</name>
    <name type="synonym">Chelonodon nigroviridis</name>
    <dbReference type="NCBI Taxonomy" id="99883"/>
    <lineage>
        <taxon>Eukaryota</taxon>
        <taxon>Metazoa</taxon>
        <taxon>Chordata</taxon>
        <taxon>Craniata</taxon>
        <taxon>Vertebrata</taxon>
        <taxon>Euteleostomi</taxon>
        <taxon>Actinopterygii</taxon>
        <taxon>Neopterygii</taxon>
        <taxon>Teleostei</taxon>
        <taxon>Neoteleostei</taxon>
        <taxon>Acanthomorphata</taxon>
        <taxon>Eupercaria</taxon>
        <taxon>Tetraodontiformes</taxon>
        <taxon>Tetradontoidea</taxon>
        <taxon>Tetraodontidae</taxon>
        <taxon>Tetraodon</taxon>
    </lineage>
</organism>
<dbReference type="AlphaFoldDB" id="Q4T0D6"/>
<reference evidence="2" key="2">
    <citation type="submission" date="2004-02" db="EMBL/GenBank/DDBJ databases">
        <authorList>
            <consortium name="Genoscope"/>
            <consortium name="Whitehead Institute Centre for Genome Research"/>
        </authorList>
    </citation>
    <scope>NUCLEOTIDE SEQUENCE</scope>
</reference>
<dbReference type="EMBL" id="CAAE01011222">
    <property type="protein sequence ID" value="CAF93646.1"/>
    <property type="molecule type" value="Genomic_DNA"/>
</dbReference>
<comment type="caution">
    <text evidence="2">The sequence shown here is derived from an EMBL/GenBank/DDBJ whole genome shotgun (WGS) entry which is preliminary data.</text>
</comment>
<accession>Q4T0D6</accession>
<keyword evidence="1" id="KW-0812">Transmembrane</keyword>
<name>Q4T0D6_TETNG</name>
<gene>
    <name evidence="2" type="ORF">GSTENG00009395001</name>
</gene>
<protein>
    <submittedName>
        <fullName evidence="2">(spotted green pufferfish) hypothetical protein</fullName>
    </submittedName>
</protein>